<dbReference type="InterPro" id="IPR020846">
    <property type="entry name" value="MFS_dom"/>
</dbReference>
<dbReference type="Pfam" id="PF07690">
    <property type="entry name" value="MFS_1"/>
    <property type="match status" value="1"/>
</dbReference>
<dbReference type="PANTHER" id="PTHR11360:SF260">
    <property type="entry name" value="MFS DOMAIN-CONTAINING PROTEIN"/>
    <property type="match status" value="1"/>
</dbReference>
<keyword evidence="2" id="KW-1133">Transmembrane helix</keyword>
<dbReference type="PANTHER" id="PTHR11360">
    <property type="entry name" value="MONOCARBOXYLATE TRANSPORTER"/>
    <property type="match status" value="1"/>
</dbReference>
<evidence type="ECO:0000313" key="4">
    <source>
        <dbReference type="Proteomes" id="UP000694844"/>
    </source>
</evidence>
<dbReference type="InterPro" id="IPR036259">
    <property type="entry name" value="MFS_trans_sf"/>
</dbReference>
<dbReference type="OrthoDB" id="5980721at2759"/>
<feature type="transmembrane region" description="Helical" evidence="2">
    <location>
        <begin position="277"/>
        <end position="298"/>
    </location>
</feature>
<dbReference type="InterPro" id="IPR050327">
    <property type="entry name" value="Proton-linked_MCT"/>
</dbReference>
<evidence type="ECO:0000259" key="3">
    <source>
        <dbReference type="PROSITE" id="PS50850"/>
    </source>
</evidence>
<feature type="transmembrane region" description="Helical" evidence="2">
    <location>
        <begin position="336"/>
        <end position="356"/>
    </location>
</feature>
<feature type="transmembrane region" description="Helical" evidence="2">
    <location>
        <begin position="244"/>
        <end position="265"/>
    </location>
</feature>
<dbReference type="GeneID" id="111137857"/>
<evidence type="ECO:0000313" key="5">
    <source>
        <dbReference type="RefSeq" id="XP_022345261.1"/>
    </source>
</evidence>
<feature type="transmembrane region" description="Helical" evidence="2">
    <location>
        <begin position="368"/>
        <end position="390"/>
    </location>
</feature>
<gene>
    <name evidence="5" type="primary">LOC111137857</name>
</gene>
<keyword evidence="4" id="KW-1185">Reference proteome</keyword>
<dbReference type="RefSeq" id="XP_022345261.1">
    <property type="nucleotide sequence ID" value="XM_022489553.1"/>
</dbReference>
<evidence type="ECO:0000256" key="1">
    <source>
        <dbReference type="ARBA" id="ARBA00004141"/>
    </source>
</evidence>
<proteinExistence type="predicted"/>
<feature type="transmembrane region" description="Helical" evidence="2">
    <location>
        <begin position="7"/>
        <end position="28"/>
    </location>
</feature>
<dbReference type="KEGG" id="cvn:111137857"/>
<sequence>MIVVAGLMNTFLGTSLLYSAGIIHFGLLGKYRRSPTQVSWASALFSSTFFLAGPISSSVANALSCRYAIFIGVFLNFLGFFVSSFLNSIEAVIVCYGIIAGTGQSMTYSGTVLAVGFYFHDNPSVPTGIVVFGAGIGVFVFPTLTEFLIQTYGSDGAFLLLSAIGLQVMVFNMCIPTHPLEIERKKRSKTLWMELKLIILEFRKLFTTGAYLCFCISIFCWSASLNISLIYLPQYYVSTGSTPMQAAMLMSLYGLTGCFARILIGMAASDAGIDGKILYMGSYTLLGIATLSLPVLGTSFPGKVFYSTILGLYSSGVWSLLIPITMEIVGVKQMPTAFGMELLVGGVGFLLSPIAGGKIKSEGDDYSLIFIISGVVYFLAAVFELLMILTMKKSESFNERHNTEKNIDIEQHLIEGPVGKDDNNITESAQESSV</sequence>
<feature type="transmembrane region" description="Helical" evidence="2">
    <location>
        <begin position="125"/>
        <end position="144"/>
    </location>
</feature>
<protein>
    <submittedName>
        <fullName evidence="5">Monocarboxylate transporter 12-B-like isoform X1</fullName>
    </submittedName>
</protein>
<feature type="transmembrane region" description="Helical" evidence="2">
    <location>
        <begin position="67"/>
        <end position="85"/>
    </location>
</feature>
<feature type="domain" description="Major facilitator superfamily (MFS) profile" evidence="3">
    <location>
        <begin position="1"/>
        <end position="392"/>
    </location>
</feature>
<accession>A0A8B8EZ45</accession>
<dbReference type="SUPFAM" id="SSF103473">
    <property type="entry name" value="MFS general substrate transporter"/>
    <property type="match status" value="1"/>
</dbReference>
<dbReference type="GO" id="GO:0008028">
    <property type="term" value="F:monocarboxylic acid transmembrane transporter activity"/>
    <property type="evidence" value="ECO:0007669"/>
    <property type="project" value="TreeGrafter"/>
</dbReference>
<dbReference type="Proteomes" id="UP000694844">
    <property type="component" value="Chromosome 5"/>
</dbReference>
<name>A0A8B8EZ45_CRAVI</name>
<dbReference type="Gene3D" id="1.20.1250.20">
    <property type="entry name" value="MFS general substrate transporter like domains"/>
    <property type="match status" value="2"/>
</dbReference>
<feature type="transmembrane region" description="Helical" evidence="2">
    <location>
        <begin position="209"/>
        <end position="232"/>
    </location>
</feature>
<organism evidence="4 5">
    <name type="scientific">Crassostrea virginica</name>
    <name type="common">Eastern oyster</name>
    <dbReference type="NCBI Taxonomy" id="6565"/>
    <lineage>
        <taxon>Eukaryota</taxon>
        <taxon>Metazoa</taxon>
        <taxon>Spiralia</taxon>
        <taxon>Lophotrochozoa</taxon>
        <taxon>Mollusca</taxon>
        <taxon>Bivalvia</taxon>
        <taxon>Autobranchia</taxon>
        <taxon>Pteriomorphia</taxon>
        <taxon>Ostreida</taxon>
        <taxon>Ostreoidea</taxon>
        <taxon>Ostreidae</taxon>
        <taxon>Crassostrea</taxon>
    </lineage>
</organism>
<keyword evidence="2" id="KW-0472">Membrane</keyword>
<feature type="transmembrane region" description="Helical" evidence="2">
    <location>
        <begin position="91"/>
        <end position="118"/>
    </location>
</feature>
<keyword evidence="2" id="KW-0812">Transmembrane</keyword>
<dbReference type="AlphaFoldDB" id="A0A8B8EZ45"/>
<evidence type="ECO:0000256" key="2">
    <source>
        <dbReference type="SAM" id="Phobius"/>
    </source>
</evidence>
<feature type="transmembrane region" description="Helical" evidence="2">
    <location>
        <begin position="156"/>
        <end position="175"/>
    </location>
</feature>
<reference evidence="5" key="1">
    <citation type="submission" date="2025-08" db="UniProtKB">
        <authorList>
            <consortium name="RefSeq"/>
        </authorList>
    </citation>
    <scope>IDENTIFICATION</scope>
    <source>
        <tissue evidence="5">Whole sample</tissue>
    </source>
</reference>
<comment type="subcellular location">
    <subcellularLocation>
        <location evidence="1">Membrane</location>
        <topology evidence="1">Multi-pass membrane protein</topology>
    </subcellularLocation>
</comment>
<dbReference type="PROSITE" id="PS50850">
    <property type="entry name" value="MFS"/>
    <property type="match status" value="1"/>
</dbReference>
<dbReference type="GO" id="GO:0016020">
    <property type="term" value="C:membrane"/>
    <property type="evidence" value="ECO:0007669"/>
    <property type="project" value="UniProtKB-SubCell"/>
</dbReference>
<dbReference type="InterPro" id="IPR011701">
    <property type="entry name" value="MFS"/>
</dbReference>
<feature type="transmembrane region" description="Helical" evidence="2">
    <location>
        <begin position="304"/>
        <end position="324"/>
    </location>
</feature>
<feature type="transmembrane region" description="Helical" evidence="2">
    <location>
        <begin position="40"/>
        <end position="60"/>
    </location>
</feature>